<dbReference type="Proteomes" id="UP000633219">
    <property type="component" value="Unassembled WGS sequence"/>
</dbReference>
<proteinExistence type="predicted"/>
<dbReference type="EMBL" id="JAEQNC010000014">
    <property type="protein sequence ID" value="MBL0374514.1"/>
    <property type="molecule type" value="Genomic_DNA"/>
</dbReference>
<name>A0A937CQI3_9HYPH</name>
<comment type="caution">
    <text evidence="1">The sequence shown here is derived from an EMBL/GenBank/DDBJ whole genome shotgun (WGS) entry which is preliminary data.</text>
</comment>
<dbReference type="AlphaFoldDB" id="A0A937CQI3"/>
<sequence>MIRKIEAIPDLTAAEIVVLSALLQWLPNFLYDEKKASSAERRALWNLECALEKRHPSFQQDHDMALEAARHFLTDEE</sequence>
<keyword evidence="2" id="KW-1185">Reference proteome</keyword>
<accession>A0A937CQI3</accession>
<dbReference type="RefSeq" id="WP_201663067.1">
    <property type="nucleotide sequence ID" value="NZ_JAEQNC010000014.1"/>
</dbReference>
<reference evidence="1" key="1">
    <citation type="submission" date="2021-01" db="EMBL/GenBank/DDBJ databases">
        <title>Rhizobium sp. strain KVB221 16S ribosomal RNA gene Genome sequencing and assembly.</title>
        <authorList>
            <person name="Kang M."/>
        </authorList>
    </citation>
    <scope>NUCLEOTIDE SEQUENCE</scope>
    <source>
        <strain evidence="1">KVB221</strain>
    </source>
</reference>
<evidence type="ECO:0000313" key="1">
    <source>
        <dbReference type="EMBL" id="MBL0374514.1"/>
    </source>
</evidence>
<evidence type="ECO:0000313" key="2">
    <source>
        <dbReference type="Proteomes" id="UP000633219"/>
    </source>
</evidence>
<protein>
    <submittedName>
        <fullName evidence="1">Uncharacterized protein</fullName>
    </submittedName>
</protein>
<gene>
    <name evidence="1" type="ORF">JJB09_21095</name>
</gene>
<organism evidence="1 2">
    <name type="scientific">Rhizobium setariae</name>
    <dbReference type="NCBI Taxonomy" id="2801340"/>
    <lineage>
        <taxon>Bacteria</taxon>
        <taxon>Pseudomonadati</taxon>
        <taxon>Pseudomonadota</taxon>
        <taxon>Alphaproteobacteria</taxon>
        <taxon>Hyphomicrobiales</taxon>
        <taxon>Rhizobiaceae</taxon>
        <taxon>Rhizobium/Agrobacterium group</taxon>
        <taxon>Rhizobium</taxon>
    </lineage>
</organism>